<dbReference type="Proteomes" id="UP001321421">
    <property type="component" value="Chromosome"/>
</dbReference>
<proteinExistence type="predicted"/>
<evidence type="ECO:0000313" key="1">
    <source>
        <dbReference type="EMBL" id="BDZ57351.1"/>
    </source>
</evidence>
<name>A0ABM8H8W5_9MICO</name>
<sequence length="182" mass="19368">MHAGLVVVATVDERRVGEHQRRAVHQRAQVGRLVGVTGVGDDRPVGLDAQPVRLDRVLDEERLDRERAYGESGSVAQVAEVEAVAEVLGPVDGVHPGEALGRARGGVHRDRRHRALGVIGAHDVEAGEVGAVVGVQVAEHDRVELVERDVALQRPERAVAQVERDAPGAPLVLGLHEVAGRG</sequence>
<accession>A0ABM8H8W5</accession>
<dbReference type="EMBL" id="AP027735">
    <property type="protein sequence ID" value="BDZ57351.1"/>
    <property type="molecule type" value="Genomic_DNA"/>
</dbReference>
<gene>
    <name evidence="1" type="ORF">GCM10025872_10080</name>
</gene>
<organism evidence="1 2">
    <name type="scientific">Barrientosiimonas endolithica</name>
    <dbReference type="NCBI Taxonomy" id="1535208"/>
    <lineage>
        <taxon>Bacteria</taxon>
        <taxon>Bacillati</taxon>
        <taxon>Actinomycetota</taxon>
        <taxon>Actinomycetes</taxon>
        <taxon>Micrococcales</taxon>
        <taxon>Dermacoccaceae</taxon>
        <taxon>Barrientosiimonas</taxon>
    </lineage>
</organism>
<reference evidence="2" key="1">
    <citation type="journal article" date="2019" name="Int. J. Syst. Evol. Microbiol.">
        <title>The Global Catalogue of Microorganisms (GCM) 10K type strain sequencing project: providing services to taxonomists for standard genome sequencing and annotation.</title>
        <authorList>
            <consortium name="The Broad Institute Genomics Platform"/>
            <consortium name="The Broad Institute Genome Sequencing Center for Infectious Disease"/>
            <person name="Wu L."/>
            <person name="Ma J."/>
        </authorList>
    </citation>
    <scope>NUCLEOTIDE SEQUENCE [LARGE SCALE GENOMIC DNA]</scope>
    <source>
        <strain evidence="2">NBRC 110608</strain>
    </source>
</reference>
<protein>
    <submittedName>
        <fullName evidence="1">Uncharacterized protein</fullName>
    </submittedName>
</protein>
<keyword evidence="2" id="KW-1185">Reference proteome</keyword>
<evidence type="ECO:0000313" key="2">
    <source>
        <dbReference type="Proteomes" id="UP001321421"/>
    </source>
</evidence>